<accession>A0A381VA24</accession>
<name>A0A381VA24_9ZZZZ</name>
<feature type="transmembrane region" description="Helical" evidence="1">
    <location>
        <begin position="147"/>
        <end position="166"/>
    </location>
</feature>
<dbReference type="EMBL" id="UINC01008262">
    <property type="protein sequence ID" value="SVA37219.1"/>
    <property type="molecule type" value="Genomic_DNA"/>
</dbReference>
<feature type="transmembrane region" description="Helical" evidence="1">
    <location>
        <begin position="7"/>
        <end position="26"/>
    </location>
</feature>
<feature type="transmembrane region" description="Helical" evidence="1">
    <location>
        <begin position="38"/>
        <end position="59"/>
    </location>
</feature>
<proteinExistence type="predicted"/>
<reference evidence="2" key="1">
    <citation type="submission" date="2018-05" db="EMBL/GenBank/DDBJ databases">
        <authorList>
            <person name="Lanie J.A."/>
            <person name="Ng W.-L."/>
            <person name="Kazmierczak K.M."/>
            <person name="Andrzejewski T.M."/>
            <person name="Davidsen T.M."/>
            <person name="Wayne K.J."/>
            <person name="Tettelin H."/>
            <person name="Glass J.I."/>
            <person name="Rusch D."/>
            <person name="Podicherti R."/>
            <person name="Tsui H.-C.T."/>
            <person name="Winkler M.E."/>
        </authorList>
    </citation>
    <scope>NUCLEOTIDE SEQUENCE</scope>
</reference>
<sequence length="272" mass="30507">MLWKRQIPILIVAVIGTLTLFGWFVNEPHIKSFVDDDATQWFDILASFAIFLGGFNLLKMQLQKVLRKQQGWQYSIFAIVGFFFAITAGFFYKGNPDVAWGTHVTADGTLFKWIFTYMFAPLQATMFALLAFFVASASYRAFRIRNFEATLLLVAGIIIMIGRVPLGSNISSWFILYLLVLIGGITINSVFKNKQYTAIFVSVGIIAITAAGSSLGWPLDQPGIFYLPYLQEWIYKYPNVAGARAIMMGIGMGIFATSIRYILGIEKSYIGE</sequence>
<organism evidence="2">
    <name type="scientific">marine metagenome</name>
    <dbReference type="NCBI Taxonomy" id="408172"/>
    <lineage>
        <taxon>unclassified sequences</taxon>
        <taxon>metagenomes</taxon>
        <taxon>ecological metagenomes</taxon>
    </lineage>
</organism>
<gene>
    <name evidence="2" type="ORF">METZ01_LOCUS90073</name>
</gene>
<feature type="transmembrane region" description="Helical" evidence="1">
    <location>
        <begin position="198"/>
        <end position="219"/>
    </location>
</feature>
<keyword evidence="1" id="KW-0812">Transmembrane</keyword>
<feature type="transmembrane region" description="Helical" evidence="1">
    <location>
        <begin position="172"/>
        <end position="191"/>
    </location>
</feature>
<feature type="transmembrane region" description="Helical" evidence="1">
    <location>
        <begin position="112"/>
        <end position="135"/>
    </location>
</feature>
<evidence type="ECO:0000256" key="1">
    <source>
        <dbReference type="SAM" id="Phobius"/>
    </source>
</evidence>
<feature type="transmembrane region" description="Helical" evidence="1">
    <location>
        <begin position="239"/>
        <end position="263"/>
    </location>
</feature>
<feature type="transmembrane region" description="Helical" evidence="1">
    <location>
        <begin position="71"/>
        <end position="92"/>
    </location>
</feature>
<protein>
    <submittedName>
        <fullName evidence="2">Uncharacterized protein</fullName>
    </submittedName>
</protein>
<evidence type="ECO:0000313" key="2">
    <source>
        <dbReference type="EMBL" id="SVA37219.1"/>
    </source>
</evidence>
<keyword evidence="1" id="KW-1133">Transmembrane helix</keyword>
<keyword evidence="1" id="KW-0472">Membrane</keyword>
<dbReference type="AlphaFoldDB" id="A0A381VA24"/>